<evidence type="ECO:0000259" key="5">
    <source>
        <dbReference type="PROSITE" id="PS50072"/>
    </source>
</evidence>
<sequence>MPTNEQRRQAAKRKLDRQIERRAERAKRRRLFGVVGTVAAVLLVVVLIVVIANAGGDDTANADPNTQPPPTSAPPPKPVEIPTQLAPAPKRPTPLPATVDCTYEADPKDKPPKPVNPPDGKKVGATGTATLTFKTAQGDLPLTLDKSLAPCTAQSMINLAKQGFFDGTSCHRLSTEGLQMLQCGDPTGTGSGGPGYQFADEVFPELKYGRGILAMANSGPNTNGSQFFIVYGNAGLPAKYTAFGTIGEPGLKIVDDVARADHDHSLDSGPGGGKPNKKLTFDSATVS</sequence>
<dbReference type="CDD" id="cd00317">
    <property type="entry name" value="cyclophilin"/>
    <property type="match status" value="1"/>
</dbReference>
<organism evidence="6 7">
    <name type="scientific">Herbihabitans rhizosphaerae</name>
    <dbReference type="NCBI Taxonomy" id="1872711"/>
    <lineage>
        <taxon>Bacteria</taxon>
        <taxon>Bacillati</taxon>
        <taxon>Actinomycetota</taxon>
        <taxon>Actinomycetes</taxon>
        <taxon>Pseudonocardiales</taxon>
        <taxon>Pseudonocardiaceae</taxon>
        <taxon>Herbihabitans</taxon>
    </lineage>
</organism>
<name>A0A4Q7KK99_9PSEU</name>
<dbReference type="PANTHER" id="PTHR45625:SF3">
    <property type="entry name" value="PEPTIDYL-PROLYL CIS-TRANS ISOMERASE B-RELATED"/>
    <property type="match status" value="1"/>
</dbReference>
<dbReference type="AlphaFoldDB" id="A0A4Q7KK99"/>
<evidence type="ECO:0000313" key="6">
    <source>
        <dbReference type="EMBL" id="RZS34336.1"/>
    </source>
</evidence>
<comment type="similarity">
    <text evidence="2">Belongs to the cyclophilin-type PPIase family.</text>
</comment>
<dbReference type="Proteomes" id="UP000294257">
    <property type="component" value="Unassembled WGS sequence"/>
</dbReference>
<dbReference type="GO" id="GO:0003755">
    <property type="term" value="F:peptidyl-prolyl cis-trans isomerase activity"/>
    <property type="evidence" value="ECO:0007669"/>
    <property type="project" value="UniProtKB-UniRule"/>
</dbReference>
<feature type="region of interest" description="Disordered" evidence="3">
    <location>
        <begin position="58"/>
        <end position="126"/>
    </location>
</feature>
<feature type="compositionally biased region" description="Pro residues" evidence="3">
    <location>
        <begin position="66"/>
        <end position="79"/>
    </location>
</feature>
<evidence type="ECO:0000256" key="3">
    <source>
        <dbReference type="SAM" id="MobiDB-lite"/>
    </source>
</evidence>
<evidence type="ECO:0000256" key="2">
    <source>
        <dbReference type="RuleBase" id="RU363019"/>
    </source>
</evidence>
<comment type="caution">
    <text evidence="6">The sequence shown here is derived from an EMBL/GenBank/DDBJ whole genome shotgun (WGS) entry which is preliminary data.</text>
</comment>
<feature type="transmembrane region" description="Helical" evidence="4">
    <location>
        <begin position="31"/>
        <end position="52"/>
    </location>
</feature>
<dbReference type="Gene3D" id="2.40.100.10">
    <property type="entry name" value="Cyclophilin-like"/>
    <property type="match status" value="1"/>
</dbReference>
<dbReference type="PRINTS" id="PR00153">
    <property type="entry name" value="CSAPPISMRASE"/>
</dbReference>
<dbReference type="SUPFAM" id="SSF50891">
    <property type="entry name" value="Cyclophilin-like"/>
    <property type="match status" value="1"/>
</dbReference>
<feature type="region of interest" description="Disordered" evidence="3">
    <location>
        <begin position="262"/>
        <end position="287"/>
    </location>
</feature>
<comment type="function">
    <text evidence="1 2">PPIases accelerate the folding of proteins. It catalyzes the cis-trans isomerization of proline imidic peptide bonds in oligopeptides.</text>
</comment>
<dbReference type="RefSeq" id="WP_130346709.1">
    <property type="nucleotide sequence ID" value="NZ_SGWQ01000009.1"/>
</dbReference>
<dbReference type="EC" id="5.2.1.8" evidence="2"/>
<evidence type="ECO:0000256" key="4">
    <source>
        <dbReference type="SAM" id="Phobius"/>
    </source>
</evidence>
<protein>
    <recommendedName>
        <fullName evidence="2">Peptidyl-prolyl cis-trans isomerase</fullName>
        <shortName evidence="2">PPIase</shortName>
        <ecNumber evidence="2">5.2.1.8</ecNumber>
    </recommendedName>
</protein>
<dbReference type="PROSITE" id="PS50072">
    <property type="entry name" value="CSA_PPIASE_2"/>
    <property type="match status" value="1"/>
</dbReference>
<keyword evidence="2 6" id="KW-0413">Isomerase</keyword>
<gene>
    <name evidence="6" type="ORF">EV193_109123</name>
</gene>
<accession>A0A4Q7KK99</accession>
<dbReference type="OrthoDB" id="5507614at2"/>
<evidence type="ECO:0000256" key="1">
    <source>
        <dbReference type="ARBA" id="ARBA00002388"/>
    </source>
</evidence>
<keyword evidence="4" id="KW-1133">Transmembrane helix</keyword>
<keyword evidence="2" id="KW-0697">Rotamase</keyword>
<dbReference type="InterPro" id="IPR029000">
    <property type="entry name" value="Cyclophilin-like_dom_sf"/>
</dbReference>
<dbReference type="EMBL" id="SGWQ01000009">
    <property type="protein sequence ID" value="RZS34336.1"/>
    <property type="molecule type" value="Genomic_DNA"/>
</dbReference>
<reference evidence="6 7" key="1">
    <citation type="submission" date="2019-02" db="EMBL/GenBank/DDBJ databases">
        <title>Genomic Encyclopedia of Type Strains, Phase IV (KMG-IV): sequencing the most valuable type-strain genomes for metagenomic binning, comparative biology and taxonomic classification.</title>
        <authorList>
            <person name="Goeker M."/>
        </authorList>
    </citation>
    <scope>NUCLEOTIDE SEQUENCE [LARGE SCALE GENOMIC DNA]</scope>
    <source>
        <strain evidence="6 7">DSM 101727</strain>
    </source>
</reference>
<proteinExistence type="inferred from homology"/>
<feature type="domain" description="PPIase cyclophilin-type" evidence="5">
    <location>
        <begin position="138"/>
        <end position="286"/>
    </location>
</feature>
<dbReference type="InterPro" id="IPR044666">
    <property type="entry name" value="Cyclophilin_A-like"/>
</dbReference>
<dbReference type="InterPro" id="IPR002130">
    <property type="entry name" value="Cyclophilin-type_PPIase_dom"/>
</dbReference>
<comment type="catalytic activity">
    <reaction evidence="2">
        <text>[protein]-peptidylproline (omega=180) = [protein]-peptidylproline (omega=0)</text>
        <dbReference type="Rhea" id="RHEA:16237"/>
        <dbReference type="Rhea" id="RHEA-COMP:10747"/>
        <dbReference type="Rhea" id="RHEA-COMP:10748"/>
        <dbReference type="ChEBI" id="CHEBI:83833"/>
        <dbReference type="ChEBI" id="CHEBI:83834"/>
        <dbReference type="EC" id="5.2.1.8"/>
    </reaction>
</comment>
<keyword evidence="4" id="KW-0472">Membrane</keyword>
<dbReference type="Pfam" id="PF00160">
    <property type="entry name" value="Pro_isomerase"/>
    <property type="match status" value="1"/>
</dbReference>
<keyword evidence="7" id="KW-1185">Reference proteome</keyword>
<keyword evidence="4" id="KW-0812">Transmembrane</keyword>
<evidence type="ECO:0000313" key="7">
    <source>
        <dbReference type="Proteomes" id="UP000294257"/>
    </source>
</evidence>
<dbReference type="PANTHER" id="PTHR45625">
    <property type="entry name" value="PEPTIDYL-PROLYL CIS-TRANS ISOMERASE-RELATED"/>
    <property type="match status" value="1"/>
</dbReference>